<evidence type="ECO:0000256" key="12">
    <source>
        <dbReference type="RuleBase" id="RU003661"/>
    </source>
</evidence>
<dbReference type="RefSeq" id="YP_009630357.1">
    <property type="nucleotide sequence ID" value="NC_042198.1"/>
</dbReference>
<comment type="similarity">
    <text evidence="2 12">Belongs to the ATPase protein 8 family.</text>
</comment>
<dbReference type="InterPro" id="IPR001421">
    <property type="entry name" value="ATP8_metazoa"/>
</dbReference>
<comment type="subunit">
    <text evidence="3">F-type ATPases have 2 components, CF(1) - the catalytic core - and CF(0) - the membrane proton channel.</text>
</comment>
<evidence type="ECO:0000256" key="4">
    <source>
        <dbReference type="ARBA" id="ARBA00022448"/>
    </source>
</evidence>
<evidence type="ECO:0000256" key="11">
    <source>
        <dbReference type="ARBA" id="ARBA00023136"/>
    </source>
</evidence>
<keyword evidence="4 12" id="KW-0813">Transport</keyword>
<geneLocation type="mitochondrion" evidence="14"/>
<accession>A0A482JP51</accession>
<keyword evidence="9 12" id="KW-0406">Ion transport</keyword>
<feature type="transmembrane region" description="Helical" evidence="13">
    <location>
        <begin position="6"/>
        <end position="31"/>
    </location>
</feature>
<evidence type="ECO:0000256" key="13">
    <source>
        <dbReference type="SAM" id="Phobius"/>
    </source>
</evidence>
<evidence type="ECO:0000256" key="7">
    <source>
        <dbReference type="ARBA" id="ARBA00022781"/>
    </source>
</evidence>
<dbReference type="EMBL" id="MG456836">
    <property type="protein sequence ID" value="QBP33860.1"/>
    <property type="molecule type" value="Genomic_DNA"/>
</dbReference>
<keyword evidence="7 12" id="KW-0375">Hydrogen ion transport</keyword>
<dbReference type="Pfam" id="PF00895">
    <property type="entry name" value="ATP-synt_8"/>
    <property type="match status" value="1"/>
</dbReference>
<organism evidence="14">
    <name type="scientific">Callispa bowringii</name>
    <dbReference type="NCBI Taxonomy" id="2558238"/>
    <lineage>
        <taxon>Eukaryota</taxon>
        <taxon>Metazoa</taxon>
        <taxon>Ecdysozoa</taxon>
        <taxon>Arthropoda</taxon>
        <taxon>Hexapoda</taxon>
        <taxon>Insecta</taxon>
        <taxon>Pterygota</taxon>
        <taxon>Neoptera</taxon>
        <taxon>Endopterygota</taxon>
        <taxon>Coleoptera</taxon>
        <taxon>Polyphaga</taxon>
        <taxon>Cucujiformia</taxon>
        <taxon>Chrysomeloidea</taxon>
        <taxon>Chrysomelidae</taxon>
        <taxon>Cassidinae</taxon>
        <taxon>Callispa</taxon>
    </lineage>
</organism>
<evidence type="ECO:0000256" key="6">
    <source>
        <dbReference type="ARBA" id="ARBA00022692"/>
    </source>
</evidence>
<sequence length="50" mass="6093">MPQMAPLNWLFLMLASALTLLMFSSMIYYSYKFKLSKTLPKMNYHINWKW</sequence>
<keyword evidence="5 12" id="KW-0138">CF(0)</keyword>
<comment type="subcellular location">
    <subcellularLocation>
        <location evidence="1 12">Mitochondrion membrane</location>
        <topology evidence="1 12">Single-pass membrane protein</topology>
    </subcellularLocation>
</comment>
<name>A0A482JP51_9CUCU</name>
<evidence type="ECO:0000256" key="3">
    <source>
        <dbReference type="ARBA" id="ARBA00011291"/>
    </source>
</evidence>
<keyword evidence="11 13" id="KW-0472">Membrane</keyword>
<evidence type="ECO:0000256" key="10">
    <source>
        <dbReference type="ARBA" id="ARBA00023128"/>
    </source>
</evidence>
<evidence type="ECO:0000256" key="9">
    <source>
        <dbReference type="ARBA" id="ARBA00023065"/>
    </source>
</evidence>
<keyword evidence="8 13" id="KW-1133">Transmembrane helix</keyword>
<evidence type="ECO:0000256" key="8">
    <source>
        <dbReference type="ARBA" id="ARBA00022989"/>
    </source>
</evidence>
<keyword evidence="6 12" id="KW-0812">Transmembrane</keyword>
<protein>
    <recommendedName>
        <fullName evidence="12">ATP synthase complex subunit 8</fullName>
    </recommendedName>
</protein>
<dbReference type="GO" id="GO:0015078">
    <property type="term" value="F:proton transmembrane transporter activity"/>
    <property type="evidence" value="ECO:0007669"/>
    <property type="project" value="InterPro"/>
</dbReference>
<dbReference type="GO" id="GO:0045259">
    <property type="term" value="C:proton-transporting ATP synthase complex"/>
    <property type="evidence" value="ECO:0007669"/>
    <property type="project" value="UniProtKB-KW"/>
</dbReference>
<evidence type="ECO:0000256" key="5">
    <source>
        <dbReference type="ARBA" id="ARBA00022547"/>
    </source>
</evidence>
<evidence type="ECO:0000313" key="14">
    <source>
        <dbReference type="EMBL" id="QBP33860.1"/>
    </source>
</evidence>
<dbReference type="GO" id="GO:0015986">
    <property type="term" value="P:proton motive force-driven ATP synthesis"/>
    <property type="evidence" value="ECO:0007669"/>
    <property type="project" value="InterPro"/>
</dbReference>
<keyword evidence="10 12" id="KW-0496">Mitochondrion</keyword>
<evidence type="ECO:0000256" key="1">
    <source>
        <dbReference type="ARBA" id="ARBA00004304"/>
    </source>
</evidence>
<dbReference type="GeneID" id="40141149"/>
<gene>
    <name evidence="14" type="primary">atp8</name>
</gene>
<evidence type="ECO:0000256" key="2">
    <source>
        <dbReference type="ARBA" id="ARBA00008892"/>
    </source>
</evidence>
<reference evidence="14" key="1">
    <citation type="journal article" date="2018" name="Mitochondrial DNA Part B Resour">
        <title>Complete mitochondrial genome of a leaf beetle, Callispa bowringi (Coleoptera: Chrysomelidae).</title>
        <authorList>
            <person name="Liu P."/>
            <person name="Guo Q."/>
            <person name="Xu J."/>
            <person name="Liao C."/>
            <person name="Dai X."/>
        </authorList>
    </citation>
    <scope>NUCLEOTIDE SEQUENCE</scope>
</reference>
<proteinExistence type="inferred from homology"/>
<dbReference type="AlphaFoldDB" id="A0A482JP51"/>
<dbReference type="GO" id="GO:0031966">
    <property type="term" value="C:mitochondrial membrane"/>
    <property type="evidence" value="ECO:0007669"/>
    <property type="project" value="UniProtKB-SubCell"/>
</dbReference>